<dbReference type="EMBL" id="JAESIY010000004">
    <property type="protein sequence ID" value="MBL3656157.1"/>
    <property type="molecule type" value="Genomic_DNA"/>
</dbReference>
<dbReference type="RefSeq" id="WP_202243951.1">
    <property type="nucleotide sequence ID" value="NZ_JAESIY010000004.1"/>
</dbReference>
<gene>
    <name evidence="2" type="ORF">JL102_08450</name>
</gene>
<dbReference type="AlphaFoldDB" id="A0A937K106"/>
<evidence type="ECO:0000313" key="3">
    <source>
        <dbReference type="Proteomes" id="UP000659388"/>
    </source>
</evidence>
<accession>A0A937K106</accession>
<name>A0A937K106_9BACT</name>
<dbReference type="Proteomes" id="UP000659388">
    <property type="component" value="Unassembled WGS sequence"/>
</dbReference>
<keyword evidence="1" id="KW-0812">Transmembrane</keyword>
<keyword evidence="1" id="KW-1133">Transmembrane helix</keyword>
<proteinExistence type="predicted"/>
<keyword evidence="1" id="KW-0472">Membrane</keyword>
<evidence type="ECO:0000313" key="2">
    <source>
        <dbReference type="EMBL" id="MBL3656157.1"/>
    </source>
</evidence>
<feature type="transmembrane region" description="Helical" evidence="1">
    <location>
        <begin position="78"/>
        <end position="100"/>
    </location>
</feature>
<feature type="transmembrane region" description="Helical" evidence="1">
    <location>
        <begin position="12"/>
        <end position="35"/>
    </location>
</feature>
<reference evidence="2" key="1">
    <citation type="submission" date="2021-01" db="EMBL/GenBank/DDBJ databases">
        <title>Fulvivirga kasyanovii gen. nov., sp nov., a novel member of the phylum Bacteroidetes isolated from seawater in a mussel farm.</title>
        <authorList>
            <person name="Zhao L.-H."/>
            <person name="Wang Z.-J."/>
        </authorList>
    </citation>
    <scope>NUCLEOTIDE SEQUENCE</scope>
    <source>
        <strain evidence="2">2943</strain>
    </source>
</reference>
<organism evidence="2 3">
    <name type="scientific">Fulvivirga sediminis</name>
    <dbReference type="NCBI Taxonomy" id="2803949"/>
    <lineage>
        <taxon>Bacteria</taxon>
        <taxon>Pseudomonadati</taxon>
        <taxon>Bacteroidota</taxon>
        <taxon>Cytophagia</taxon>
        <taxon>Cytophagales</taxon>
        <taxon>Fulvivirgaceae</taxon>
        <taxon>Fulvivirga</taxon>
    </lineage>
</organism>
<sequence length="210" mass="23604">MGELLEVAVNPANIIITALSIFIVIYWVTVIIGIFDIDVFDFDMDVDVDADADVEVEGSSVIWLNSILSFFNLGKIPFMIFLSFWIIPTWLLCININYFIGNSSFLIGLFVLFGSLFVGLFITKILTYPFVKLYQKLEKENEYDSIIGKICAITIAATESKTGQAQVKTNGAPHILSVRTIKGMEMQKGDTGLVLEYNQDLNLYLIEPYN</sequence>
<keyword evidence="3" id="KW-1185">Reference proteome</keyword>
<feature type="transmembrane region" description="Helical" evidence="1">
    <location>
        <begin position="106"/>
        <end position="131"/>
    </location>
</feature>
<evidence type="ECO:0000256" key="1">
    <source>
        <dbReference type="SAM" id="Phobius"/>
    </source>
</evidence>
<comment type="caution">
    <text evidence="2">The sequence shown here is derived from an EMBL/GenBank/DDBJ whole genome shotgun (WGS) entry which is preliminary data.</text>
</comment>
<protein>
    <submittedName>
        <fullName evidence="2">DUF1449 family protein</fullName>
    </submittedName>
</protein>